<comment type="caution">
    <text evidence="6">The sequence shown here is derived from an EMBL/GenBank/DDBJ whole genome shotgun (WGS) entry which is preliminary data.</text>
</comment>
<dbReference type="GO" id="GO:0005737">
    <property type="term" value="C:cytoplasm"/>
    <property type="evidence" value="ECO:0007669"/>
    <property type="project" value="UniProtKB-SubCell"/>
</dbReference>
<dbReference type="InterPro" id="IPR036388">
    <property type="entry name" value="WH-like_DNA-bd_sf"/>
</dbReference>
<dbReference type="SUPFAM" id="SSF46785">
    <property type="entry name" value="Winged helix' DNA-binding domain"/>
    <property type="match status" value="2"/>
</dbReference>
<proteinExistence type="inferred from homology"/>
<comment type="subunit">
    <text evidence="5">Homodimer. Homodimerization may be required to stabilize the binding of ScpA to the Smc head domains. Component of a cohesin-like complex composed of ScpA, ScpB and the Smc homodimer, in which ScpA and ScpB bind to the head domain of Smc. The presence of the three proteins is required for the association of the complex with DNA.</text>
</comment>
<dbReference type="HAMAP" id="MF_01804">
    <property type="entry name" value="ScpB"/>
    <property type="match status" value="1"/>
</dbReference>
<dbReference type="PANTHER" id="PTHR34298:SF2">
    <property type="entry name" value="SEGREGATION AND CONDENSATION PROTEIN B"/>
    <property type="match status" value="1"/>
</dbReference>
<dbReference type="NCBIfam" id="TIGR00281">
    <property type="entry name" value="SMC-Scp complex subunit ScpB"/>
    <property type="match status" value="1"/>
</dbReference>
<keyword evidence="4 5" id="KW-0131">Cell cycle</keyword>
<dbReference type="GO" id="GO:0051304">
    <property type="term" value="P:chromosome separation"/>
    <property type="evidence" value="ECO:0007669"/>
    <property type="project" value="InterPro"/>
</dbReference>
<accession>A0A4V2WPZ0</accession>
<keyword evidence="7" id="KW-1185">Reference proteome</keyword>
<dbReference type="AlphaFoldDB" id="A0A4V2WPZ0"/>
<evidence type="ECO:0000256" key="1">
    <source>
        <dbReference type="ARBA" id="ARBA00022490"/>
    </source>
</evidence>
<dbReference type="OrthoDB" id="9806226at2"/>
<dbReference type="PIRSF" id="PIRSF019345">
    <property type="entry name" value="ScpB"/>
    <property type="match status" value="1"/>
</dbReference>
<comment type="function">
    <text evidence="5">Participates in chromosomal partition during cell division. May act via the formation of a condensin-like complex containing Smc and ScpA that pull DNA away from mid-cell into both cell halves.</text>
</comment>
<comment type="similarity">
    <text evidence="5">Belongs to the ScpB family.</text>
</comment>
<dbReference type="PANTHER" id="PTHR34298">
    <property type="entry name" value="SEGREGATION AND CONDENSATION PROTEIN B"/>
    <property type="match status" value="1"/>
</dbReference>
<dbReference type="GO" id="GO:0051301">
    <property type="term" value="P:cell division"/>
    <property type="evidence" value="ECO:0007669"/>
    <property type="project" value="UniProtKB-KW"/>
</dbReference>
<dbReference type="Gene3D" id="1.10.10.10">
    <property type="entry name" value="Winged helix-like DNA-binding domain superfamily/Winged helix DNA-binding domain"/>
    <property type="match status" value="2"/>
</dbReference>
<dbReference type="InterPro" id="IPR005234">
    <property type="entry name" value="ScpB_csome_segregation"/>
</dbReference>
<evidence type="ECO:0000256" key="5">
    <source>
        <dbReference type="HAMAP-Rule" id="MF_01804"/>
    </source>
</evidence>
<keyword evidence="3 5" id="KW-0159">Chromosome partition</keyword>
<dbReference type="GO" id="GO:0006260">
    <property type="term" value="P:DNA replication"/>
    <property type="evidence" value="ECO:0007669"/>
    <property type="project" value="UniProtKB-UniRule"/>
</dbReference>
<organism evidence="6 7">
    <name type="scientific">Paenibacillus albiflavus</name>
    <dbReference type="NCBI Taxonomy" id="2545760"/>
    <lineage>
        <taxon>Bacteria</taxon>
        <taxon>Bacillati</taxon>
        <taxon>Bacillota</taxon>
        <taxon>Bacilli</taxon>
        <taxon>Bacillales</taxon>
        <taxon>Paenibacillaceae</taxon>
        <taxon>Paenibacillus</taxon>
    </lineage>
</organism>
<dbReference type="EMBL" id="SKFG01000001">
    <property type="protein sequence ID" value="TCZ81262.1"/>
    <property type="molecule type" value="Genomic_DNA"/>
</dbReference>
<evidence type="ECO:0000313" key="7">
    <source>
        <dbReference type="Proteomes" id="UP000295418"/>
    </source>
</evidence>
<protein>
    <recommendedName>
        <fullName evidence="5">Segregation and condensation protein B</fullName>
    </recommendedName>
</protein>
<keyword evidence="2 5" id="KW-0132">Cell division</keyword>
<dbReference type="Proteomes" id="UP000295418">
    <property type="component" value="Unassembled WGS sequence"/>
</dbReference>
<dbReference type="Pfam" id="PF04079">
    <property type="entry name" value="SMC_ScpB"/>
    <property type="match status" value="1"/>
</dbReference>
<keyword evidence="1 5" id="KW-0963">Cytoplasm</keyword>
<dbReference type="RefSeq" id="WP_132416386.1">
    <property type="nucleotide sequence ID" value="NZ_SKFG01000001.1"/>
</dbReference>
<name>A0A4V2WPZ0_9BACL</name>
<dbReference type="InterPro" id="IPR036390">
    <property type="entry name" value="WH_DNA-bd_sf"/>
</dbReference>
<evidence type="ECO:0000256" key="3">
    <source>
        <dbReference type="ARBA" id="ARBA00022829"/>
    </source>
</evidence>
<reference evidence="6 7" key="1">
    <citation type="submission" date="2019-03" db="EMBL/GenBank/DDBJ databases">
        <authorList>
            <person name="Kim M.K.M."/>
        </authorList>
    </citation>
    <scope>NUCLEOTIDE SEQUENCE [LARGE SCALE GENOMIC DNA]</scope>
    <source>
        <strain evidence="6 7">18JY21-1</strain>
    </source>
</reference>
<comment type="subcellular location">
    <subcellularLocation>
        <location evidence="5">Cytoplasm</location>
    </subcellularLocation>
    <text evidence="5">Associated with two foci at the outer edges of the nucleoid region in young cells, and at four foci within both cell halves in older cells.</text>
</comment>
<sequence length="204" mass="22794">MKLREMKSAIEGMLFVSGDEGIDVKSIAEVLEIDVHLASDLILELKKDLVQSRRGVQIVEVAGSYQLTTLPEHASIFEKLAHSPGRSTLSQAALETLSIIAYKQPLTRIDIEEIRGVKSDRALQTLMGKDLIKEVGRAEAVGRPILYGTSKQFLEYFGLKSIDELPDSSVIEGQIDLEAETRMLFEKLDNQQMTFEDMDKSQSH</sequence>
<gene>
    <name evidence="5 6" type="primary">scpB</name>
    <name evidence="6" type="ORF">E0485_03020</name>
</gene>
<evidence type="ECO:0000313" key="6">
    <source>
        <dbReference type="EMBL" id="TCZ81262.1"/>
    </source>
</evidence>
<evidence type="ECO:0000256" key="2">
    <source>
        <dbReference type="ARBA" id="ARBA00022618"/>
    </source>
</evidence>
<evidence type="ECO:0000256" key="4">
    <source>
        <dbReference type="ARBA" id="ARBA00023306"/>
    </source>
</evidence>